<evidence type="ECO:0000256" key="12">
    <source>
        <dbReference type="ARBA" id="ARBA00023012"/>
    </source>
</evidence>
<reference evidence="16 17" key="1">
    <citation type="journal article" date="2012" name="Extremophiles">
        <title>Thermotomaculum hydrothermale gen. nov., sp. nov., a novel heterotrophic thermophile within the phylum Acidobacteria from a deep-sea hydrothermal vent chimney in the Southern Okinawa Trough.</title>
        <authorList>
            <person name="Izumi H."/>
            <person name="Nunoura T."/>
            <person name="Miyazaki M."/>
            <person name="Mino S."/>
            <person name="Toki T."/>
            <person name="Takai K."/>
            <person name="Sako Y."/>
            <person name="Sawabe T."/>
            <person name="Nakagawa S."/>
        </authorList>
    </citation>
    <scope>NUCLEOTIDE SEQUENCE [LARGE SCALE GENOMIC DNA]</scope>
    <source>
        <strain evidence="16 17">AC55</strain>
    </source>
</reference>
<dbReference type="EC" id="2.7.13.3" evidence="3"/>
<keyword evidence="7 14" id="KW-0812">Transmembrane</keyword>
<dbReference type="InterPro" id="IPR036097">
    <property type="entry name" value="HisK_dim/P_sf"/>
</dbReference>
<evidence type="ECO:0000256" key="1">
    <source>
        <dbReference type="ARBA" id="ARBA00000085"/>
    </source>
</evidence>
<keyword evidence="12" id="KW-0902">Two-component regulatory system</keyword>
<dbReference type="GO" id="GO:0000155">
    <property type="term" value="F:phosphorelay sensor kinase activity"/>
    <property type="evidence" value="ECO:0007669"/>
    <property type="project" value="InterPro"/>
</dbReference>
<evidence type="ECO:0000256" key="9">
    <source>
        <dbReference type="ARBA" id="ARBA00022777"/>
    </source>
</evidence>
<dbReference type="Gene3D" id="1.10.287.130">
    <property type="match status" value="1"/>
</dbReference>
<keyword evidence="8" id="KW-0547">Nucleotide-binding</keyword>
<keyword evidence="4" id="KW-1003">Cell membrane</keyword>
<dbReference type="Pfam" id="PF00512">
    <property type="entry name" value="HisKA"/>
    <property type="match status" value="1"/>
</dbReference>
<evidence type="ECO:0000256" key="2">
    <source>
        <dbReference type="ARBA" id="ARBA00004651"/>
    </source>
</evidence>
<feature type="domain" description="Histidine kinase" evidence="15">
    <location>
        <begin position="253"/>
        <end position="450"/>
    </location>
</feature>
<dbReference type="KEGG" id="thyd:TTHT_0974"/>
<evidence type="ECO:0000256" key="6">
    <source>
        <dbReference type="ARBA" id="ARBA00022679"/>
    </source>
</evidence>
<keyword evidence="9 16" id="KW-0418">Kinase</keyword>
<keyword evidence="17" id="KW-1185">Reference proteome</keyword>
<evidence type="ECO:0000256" key="4">
    <source>
        <dbReference type="ARBA" id="ARBA00022475"/>
    </source>
</evidence>
<dbReference type="InterPro" id="IPR003661">
    <property type="entry name" value="HisK_dim/P_dom"/>
</dbReference>
<dbReference type="SMART" id="SM00387">
    <property type="entry name" value="HATPase_c"/>
    <property type="match status" value="1"/>
</dbReference>
<evidence type="ECO:0000256" key="11">
    <source>
        <dbReference type="ARBA" id="ARBA00022989"/>
    </source>
</evidence>
<dbReference type="Gene3D" id="3.30.565.10">
    <property type="entry name" value="Histidine kinase-like ATPase, C-terminal domain"/>
    <property type="match status" value="1"/>
</dbReference>
<dbReference type="CDD" id="cd00082">
    <property type="entry name" value="HisKA"/>
    <property type="match status" value="1"/>
</dbReference>
<dbReference type="Proteomes" id="UP000595564">
    <property type="component" value="Chromosome"/>
</dbReference>
<evidence type="ECO:0000313" key="17">
    <source>
        <dbReference type="Proteomes" id="UP000595564"/>
    </source>
</evidence>
<proteinExistence type="predicted"/>
<keyword evidence="11 14" id="KW-1133">Transmembrane helix</keyword>
<dbReference type="Pfam" id="PF02518">
    <property type="entry name" value="HATPase_c"/>
    <property type="match status" value="1"/>
</dbReference>
<dbReference type="EMBL" id="AP017470">
    <property type="protein sequence ID" value="BBB32526.1"/>
    <property type="molecule type" value="Genomic_DNA"/>
</dbReference>
<accession>A0A7R6PNT0</accession>
<dbReference type="PROSITE" id="PS50109">
    <property type="entry name" value="HIS_KIN"/>
    <property type="match status" value="1"/>
</dbReference>
<dbReference type="PANTHER" id="PTHR45528:SF1">
    <property type="entry name" value="SENSOR HISTIDINE KINASE CPXA"/>
    <property type="match status" value="1"/>
</dbReference>
<dbReference type="SMART" id="SM00388">
    <property type="entry name" value="HisKA"/>
    <property type="match status" value="1"/>
</dbReference>
<dbReference type="GO" id="GO:0005524">
    <property type="term" value="F:ATP binding"/>
    <property type="evidence" value="ECO:0007669"/>
    <property type="project" value="UniProtKB-KW"/>
</dbReference>
<evidence type="ECO:0000313" key="16">
    <source>
        <dbReference type="EMBL" id="BBB32526.1"/>
    </source>
</evidence>
<organism evidence="16 17">
    <name type="scientific">Thermotomaculum hydrothermale</name>
    <dbReference type="NCBI Taxonomy" id="981385"/>
    <lineage>
        <taxon>Bacteria</taxon>
        <taxon>Pseudomonadati</taxon>
        <taxon>Acidobacteriota</taxon>
        <taxon>Holophagae</taxon>
        <taxon>Thermotomaculales</taxon>
        <taxon>Thermotomaculaceae</taxon>
        <taxon>Thermotomaculum</taxon>
    </lineage>
</organism>
<comment type="subcellular location">
    <subcellularLocation>
        <location evidence="2">Cell membrane</location>
        <topology evidence="2">Multi-pass membrane protein</topology>
    </subcellularLocation>
</comment>
<keyword evidence="6 16" id="KW-0808">Transferase</keyword>
<dbReference type="GO" id="GO:0005886">
    <property type="term" value="C:plasma membrane"/>
    <property type="evidence" value="ECO:0007669"/>
    <property type="project" value="UniProtKB-SubCell"/>
</dbReference>
<dbReference type="SUPFAM" id="SSF47384">
    <property type="entry name" value="Homodimeric domain of signal transducing histidine kinase"/>
    <property type="match status" value="1"/>
</dbReference>
<dbReference type="AlphaFoldDB" id="A0A7R6PNT0"/>
<protein>
    <recommendedName>
        <fullName evidence="3">histidine kinase</fullName>
        <ecNumber evidence="3">2.7.13.3</ecNumber>
    </recommendedName>
</protein>
<sequence>MKKIYFKFLLIAFSVIFLTIVFVFYLGYLKREQLRKERLRFIEIREIFSILKENSPLNQSKLPLLKEIEKSYGVNIFVKTNKKFHYISDEKMLSPKVRHRLLEIKRFPKKRKMIAGGVFRDKKRILPDFNFRDTKITYLIDKRTKILRGVKFETPELQVFLLKKTSNSLLAAFFTLITILFLLSGILLYLIRKWYVTPLIELENSIKSIENNLNSPELFTDSSGTLTPVFNALNDLKRRIIHEINSKEDMLRDISHDLKTPLSRIKLATEFIENEKIKKGIKEDISELENLINQILDIYTVKKENCKTDLNNFLEKIPEKYKEIKFSIKCNEKIIIPVCEEDLKRIFYNLVDNSIKFATTSEGVFIEAYNENNSVLIKYTDCKTKGEKPDLNRMFDYFYKSDKARNKSINRGFGLGLSIVKKITEQYSGSISVSYSNCNGLEFVFKFPLN</sequence>
<keyword evidence="13 14" id="KW-0472">Membrane</keyword>
<comment type="catalytic activity">
    <reaction evidence="1">
        <text>ATP + protein L-histidine = ADP + protein N-phospho-L-histidine.</text>
        <dbReference type="EC" id="2.7.13.3"/>
    </reaction>
</comment>
<name>A0A7R6PNT0_9BACT</name>
<dbReference type="InterPro" id="IPR050398">
    <property type="entry name" value="HssS/ArlS-like"/>
</dbReference>
<evidence type="ECO:0000256" key="14">
    <source>
        <dbReference type="SAM" id="Phobius"/>
    </source>
</evidence>
<dbReference type="InterPro" id="IPR005467">
    <property type="entry name" value="His_kinase_dom"/>
</dbReference>
<evidence type="ECO:0000256" key="13">
    <source>
        <dbReference type="ARBA" id="ARBA00023136"/>
    </source>
</evidence>
<evidence type="ECO:0000256" key="3">
    <source>
        <dbReference type="ARBA" id="ARBA00012438"/>
    </source>
</evidence>
<evidence type="ECO:0000256" key="5">
    <source>
        <dbReference type="ARBA" id="ARBA00022553"/>
    </source>
</evidence>
<dbReference type="InterPro" id="IPR004358">
    <property type="entry name" value="Sig_transdc_His_kin-like_C"/>
</dbReference>
<dbReference type="SUPFAM" id="SSF55874">
    <property type="entry name" value="ATPase domain of HSP90 chaperone/DNA topoisomerase II/histidine kinase"/>
    <property type="match status" value="1"/>
</dbReference>
<dbReference type="InterPro" id="IPR036890">
    <property type="entry name" value="HATPase_C_sf"/>
</dbReference>
<evidence type="ECO:0000256" key="10">
    <source>
        <dbReference type="ARBA" id="ARBA00022840"/>
    </source>
</evidence>
<evidence type="ECO:0000256" key="7">
    <source>
        <dbReference type="ARBA" id="ARBA00022692"/>
    </source>
</evidence>
<evidence type="ECO:0000256" key="8">
    <source>
        <dbReference type="ARBA" id="ARBA00022741"/>
    </source>
</evidence>
<keyword evidence="5" id="KW-0597">Phosphoprotein</keyword>
<dbReference type="RefSeq" id="WP_201328876.1">
    <property type="nucleotide sequence ID" value="NZ_AP017470.1"/>
</dbReference>
<evidence type="ECO:0000259" key="15">
    <source>
        <dbReference type="PROSITE" id="PS50109"/>
    </source>
</evidence>
<dbReference type="PANTHER" id="PTHR45528">
    <property type="entry name" value="SENSOR HISTIDINE KINASE CPXA"/>
    <property type="match status" value="1"/>
</dbReference>
<keyword evidence="10" id="KW-0067">ATP-binding</keyword>
<feature type="transmembrane region" description="Helical" evidence="14">
    <location>
        <begin position="6"/>
        <end position="28"/>
    </location>
</feature>
<dbReference type="InterPro" id="IPR003594">
    <property type="entry name" value="HATPase_dom"/>
</dbReference>
<gene>
    <name evidence="16" type="ORF">TTHT_0974</name>
</gene>
<dbReference type="PRINTS" id="PR00344">
    <property type="entry name" value="BCTRLSENSOR"/>
</dbReference>
<feature type="transmembrane region" description="Helical" evidence="14">
    <location>
        <begin position="169"/>
        <end position="191"/>
    </location>
</feature>